<dbReference type="InterPro" id="IPR023404">
    <property type="entry name" value="rSAM_horseshoe"/>
</dbReference>
<dbReference type="PROSITE" id="PS51918">
    <property type="entry name" value="RADICAL_SAM"/>
    <property type="match status" value="1"/>
</dbReference>
<reference evidence="9" key="1">
    <citation type="submission" date="2018-01" db="EMBL/GenBank/DDBJ databases">
        <authorList>
            <person name="Regsiter A."/>
            <person name="William W."/>
        </authorList>
    </citation>
    <scope>NUCLEOTIDE SEQUENCE</scope>
    <source>
        <strain evidence="9">TRIP AH-1</strain>
    </source>
</reference>
<dbReference type="Gene3D" id="3.80.30.20">
    <property type="entry name" value="tm_1862 like domain"/>
    <property type="match status" value="1"/>
</dbReference>
<proteinExistence type="predicted"/>
<evidence type="ECO:0000256" key="6">
    <source>
        <dbReference type="ARBA" id="ARBA00023014"/>
    </source>
</evidence>
<dbReference type="SMART" id="SM00729">
    <property type="entry name" value="Elp3"/>
    <property type="match status" value="1"/>
</dbReference>
<dbReference type="InterPro" id="IPR036724">
    <property type="entry name" value="Cobalamin-bd_sf"/>
</dbReference>
<sequence>MRLLLIQPPVEDFYDTDIRLQPLGLCMLKAAVKKHLPQVEVLVKDYHQGHGRNTIPYPDELNYLKPYYLHPDQSPFSMFHQYYHFGAAFEEIGKDVAALRPDIVGISSLFSPYYREALSCAREIKKDIDVPVIMGGSHVSASPLTMLKDPNVDYIIRGEGERPLVEFLRALQSNAPLQEVPNLGFKQNGEPVLNPMGEPYDLNDIPLADLSDLPTERYLFEKRPICFLTTSRGCPHRCSFCSVHLTFGEKFRGRPLGNILTEIRKRYDEGYRVFDFEDDNLTFNRENFKSLLSQLIVEFPKGDLRLVAMNGISYLSLDTELLGLMKKAGFTHLNISLVTANSKSLLKVNRPHTIEKYMEVVKHAHALGLKIVSYQIVGLPYETLEDMISTMSIMAALPVLIGVSIFYLTPGCPMANEFPPMTESDIFKSRSTAMAIETGNFHRDDIYSLFITARIINFIKGIITEKDRFTFREALDAASLRGTRDKIGAEILRCIFKEKVLYAAAKNGLKPLPRFKADLFLKVWGRLAFITTQDGAVVISVD</sequence>
<dbReference type="SUPFAM" id="SSF52242">
    <property type="entry name" value="Cobalamin (vitamin B12)-binding domain"/>
    <property type="match status" value="1"/>
</dbReference>
<dbReference type="InterPro" id="IPR006638">
    <property type="entry name" value="Elp3/MiaA/NifB-like_rSAM"/>
</dbReference>
<dbReference type="SFLD" id="SFLDG01123">
    <property type="entry name" value="methyltransferase_(Class_B)"/>
    <property type="match status" value="1"/>
</dbReference>
<evidence type="ECO:0000259" key="8">
    <source>
        <dbReference type="PROSITE" id="PS51918"/>
    </source>
</evidence>
<dbReference type="EMBL" id="OJIN01000117">
    <property type="protein sequence ID" value="SPD74090.1"/>
    <property type="molecule type" value="Genomic_DNA"/>
</dbReference>
<dbReference type="InterPro" id="IPR058240">
    <property type="entry name" value="rSAM_sf"/>
</dbReference>
<gene>
    <name evidence="9" type="ORF">PITCH_A2030234</name>
</gene>
<dbReference type="InterPro" id="IPR007197">
    <property type="entry name" value="rSAM"/>
</dbReference>
<dbReference type="GO" id="GO:0046872">
    <property type="term" value="F:metal ion binding"/>
    <property type="evidence" value="ECO:0007669"/>
    <property type="project" value="UniProtKB-KW"/>
</dbReference>
<dbReference type="InterPro" id="IPR006158">
    <property type="entry name" value="Cobalamin-bd"/>
</dbReference>
<comment type="cofactor">
    <cofactor evidence="1">
        <name>[4Fe-4S] cluster</name>
        <dbReference type="ChEBI" id="CHEBI:49883"/>
    </cofactor>
</comment>
<evidence type="ECO:0000259" key="7">
    <source>
        <dbReference type="PROSITE" id="PS51332"/>
    </source>
</evidence>
<evidence type="ECO:0000256" key="2">
    <source>
        <dbReference type="ARBA" id="ARBA00022485"/>
    </source>
</evidence>
<keyword evidence="4" id="KW-0479">Metal-binding</keyword>
<dbReference type="PANTHER" id="PTHR43409">
    <property type="entry name" value="ANAEROBIC MAGNESIUM-PROTOPORPHYRIN IX MONOMETHYL ESTER CYCLASE-RELATED"/>
    <property type="match status" value="1"/>
</dbReference>
<dbReference type="InterPro" id="IPR020612">
    <property type="entry name" value="Methylthiotransferase_CS"/>
</dbReference>
<dbReference type="AlphaFoldDB" id="A0A445MX80"/>
<evidence type="ECO:0000256" key="5">
    <source>
        <dbReference type="ARBA" id="ARBA00023004"/>
    </source>
</evidence>
<name>A0A445MX80_9BACT</name>
<evidence type="ECO:0000313" key="9">
    <source>
        <dbReference type="EMBL" id="SPD74090.1"/>
    </source>
</evidence>
<dbReference type="SUPFAM" id="SSF102114">
    <property type="entry name" value="Radical SAM enzymes"/>
    <property type="match status" value="1"/>
</dbReference>
<dbReference type="SFLD" id="SFLDG01082">
    <property type="entry name" value="B12-binding_domain_containing"/>
    <property type="match status" value="1"/>
</dbReference>
<dbReference type="PROSITE" id="PS51332">
    <property type="entry name" value="B12_BINDING"/>
    <property type="match status" value="1"/>
</dbReference>
<dbReference type="GO" id="GO:0003824">
    <property type="term" value="F:catalytic activity"/>
    <property type="evidence" value="ECO:0007669"/>
    <property type="project" value="InterPro"/>
</dbReference>
<keyword evidence="6" id="KW-0411">Iron-sulfur</keyword>
<feature type="domain" description="Radical SAM core" evidence="8">
    <location>
        <begin position="220"/>
        <end position="445"/>
    </location>
</feature>
<dbReference type="InterPro" id="IPR034466">
    <property type="entry name" value="Methyltransferase_Class_B"/>
</dbReference>
<dbReference type="Gene3D" id="3.40.50.280">
    <property type="entry name" value="Cobalamin-binding domain"/>
    <property type="match status" value="1"/>
</dbReference>
<protein>
    <submittedName>
        <fullName evidence="9">Radical SAM domain protein</fullName>
    </submittedName>
</protein>
<dbReference type="Pfam" id="PF02310">
    <property type="entry name" value="B12-binding"/>
    <property type="match status" value="1"/>
</dbReference>
<organism evidence="9">
    <name type="scientific">uncultured Desulfobacterium sp</name>
    <dbReference type="NCBI Taxonomy" id="201089"/>
    <lineage>
        <taxon>Bacteria</taxon>
        <taxon>Pseudomonadati</taxon>
        <taxon>Thermodesulfobacteriota</taxon>
        <taxon>Desulfobacteria</taxon>
        <taxon>Desulfobacterales</taxon>
        <taxon>Desulfobacteriaceae</taxon>
        <taxon>Desulfobacterium</taxon>
        <taxon>environmental samples</taxon>
    </lineage>
</organism>
<dbReference type="Pfam" id="PF04055">
    <property type="entry name" value="Radical_SAM"/>
    <property type="match status" value="1"/>
</dbReference>
<accession>A0A445MX80</accession>
<dbReference type="PROSITE" id="PS01278">
    <property type="entry name" value="MTTASE_RADICAL"/>
    <property type="match status" value="1"/>
</dbReference>
<dbReference type="CDD" id="cd01335">
    <property type="entry name" value="Radical_SAM"/>
    <property type="match status" value="1"/>
</dbReference>
<dbReference type="GO" id="GO:0051539">
    <property type="term" value="F:4 iron, 4 sulfur cluster binding"/>
    <property type="evidence" value="ECO:0007669"/>
    <property type="project" value="UniProtKB-KW"/>
</dbReference>
<dbReference type="InterPro" id="IPR051198">
    <property type="entry name" value="BchE-like"/>
</dbReference>
<keyword evidence="3" id="KW-0949">S-adenosyl-L-methionine</keyword>
<feature type="domain" description="B12-binding" evidence="7">
    <location>
        <begin position="1"/>
        <end position="178"/>
    </location>
</feature>
<dbReference type="SFLD" id="SFLDS00029">
    <property type="entry name" value="Radical_SAM"/>
    <property type="match status" value="1"/>
</dbReference>
<dbReference type="GO" id="GO:0031419">
    <property type="term" value="F:cobalamin binding"/>
    <property type="evidence" value="ECO:0007669"/>
    <property type="project" value="InterPro"/>
</dbReference>
<evidence type="ECO:0000256" key="4">
    <source>
        <dbReference type="ARBA" id="ARBA00022723"/>
    </source>
</evidence>
<dbReference type="CDD" id="cd02068">
    <property type="entry name" value="radical_SAM_B12_BD"/>
    <property type="match status" value="1"/>
</dbReference>
<dbReference type="GO" id="GO:0005829">
    <property type="term" value="C:cytosol"/>
    <property type="evidence" value="ECO:0007669"/>
    <property type="project" value="TreeGrafter"/>
</dbReference>
<keyword evidence="5" id="KW-0408">Iron</keyword>
<evidence type="ECO:0000256" key="3">
    <source>
        <dbReference type="ARBA" id="ARBA00022691"/>
    </source>
</evidence>
<dbReference type="PANTHER" id="PTHR43409:SF16">
    <property type="entry name" value="SLR0320 PROTEIN"/>
    <property type="match status" value="1"/>
</dbReference>
<evidence type="ECO:0000256" key="1">
    <source>
        <dbReference type="ARBA" id="ARBA00001966"/>
    </source>
</evidence>
<keyword evidence="2" id="KW-0004">4Fe-4S</keyword>